<dbReference type="AlphaFoldDB" id="A0A1F5GJE1"/>
<dbReference type="GO" id="GO:0016779">
    <property type="term" value="F:nucleotidyltransferase activity"/>
    <property type="evidence" value="ECO:0007669"/>
    <property type="project" value="InterPro"/>
</dbReference>
<dbReference type="Pfam" id="PF01909">
    <property type="entry name" value="NTP_transf_2"/>
    <property type="match status" value="1"/>
</dbReference>
<dbReference type="CDD" id="cd05403">
    <property type="entry name" value="NT_KNTase_like"/>
    <property type="match status" value="1"/>
</dbReference>
<proteinExistence type="predicted"/>
<organism evidence="2 3">
    <name type="scientific">Candidatus Curtissbacteria bacterium RIFCSPHIGHO2_02_FULL_42_15</name>
    <dbReference type="NCBI Taxonomy" id="1797716"/>
    <lineage>
        <taxon>Bacteria</taxon>
        <taxon>Candidatus Curtissiibacteriota</taxon>
    </lineage>
</organism>
<feature type="domain" description="Polymerase nucleotidyl transferase" evidence="1">
    <location>
        <begin position="16"/>
        <end position="97"/>
    </location>
</feature>
<dbReference type="PANTHER" id="PTHR33933">
    <property type="entry name" value="NUCLEOTIDYLTRANSFERASE"/>
    <property type="match status" value="1"/>
</dbReference>
<dbReference type="PANTHER" id="PTHR33933:SF1">
    <property type="entry name" value="PROTEIN ADENYLYLTRANSFERASE MNTA-RELATED"/>
    <property type="match status" value="1"/>
</dbReference>
<accession>A0A1F5GJE1</accession>
<comment type="caution">
    <text evidence="2">The sequence shown here is derived from an EMBL/GenBank/DDBJ whole genome shotgun (WGS) entry which is preliminary data.</text>
</comment>
<dbReference type="SUPFAM" id="SSF81301">
    <property type="entry name" value="Nucleotidyltransferase"/>
    <property type="match status" value="1"/>
</dbReference>
<gene>
    <name evidence="2" type="ORF">A3D07_03775</name>
</gene>
<dbReference type="STRING" id="1797716.A3D07_03775"/>
<dbReference type="InterPro" id="IPR043519">
    <property type="entry name" value="NT_sf"/>
</dbReference>
<protein>
    <recommendedName>
        <fullName evidence="1">Polymerase nucleotidyl transferase domain-containing protein</fullName>
    </recommendedName>
</protein>
<evidence type="ECO:0000313" key="2">
    <source>
        <dbReference type="EMBL" id="OGD92000.1"/>
    </source>
</evidence>
<dbReference type="Proteomes" id="UP000177124">
    <property type="component" value="Unassembled WGS sequence"/>
</dbReference>
<dbReference type="EMBL" id="MFBF01000007">
    <property type="protein sequence ID" value="OGD92000.1"/>
    <property type="molecule type" value="Genomic_DNA"/>
</dbReference>
<name>A0A1F5GJE1_9BACT</name>
<dbReference type="InterPro" id="IPR002934">
    <property type="entry name" value="Polymerase_NTP_transf_dom"/>
</dbReference>
<reference evidence="2 3" key="1">
    <citation type="journal article" date="2016" name="Nat. Commun.">
        <title>Thousands of microbial genomes shed light on interconnected biogeochemical processes in an aquifer system.</title>
        <authorList>
            <person name="Anantharaman K."/>
            <person name="Brown C.T."/>
            <person name="Hug L.A."/>
            <person name="Sharon I."/>
            <person name="Castelle C.J."/>
            <person name="Probst A.J."/>
            <person name="Thomas B.C."/>
            <person name="Singh A."/>
            <person name="Wilkins M.J."/>
            <person name="Karaoz U."/>
            <person name="Brodie E.L."/>
            <person name="Williams K.H."/>
            <person name="Hubbard S.S."/>
            <person name="Banfield J.F."/>
        </authorList>
    </citation>
    <scope>NUCLEOTIDE SEQUENCE [LARGE SCALE GENOMIC DNA]</scope>
</reference>
<evidence type="ECO:0000313" key="3">
    <source>
        <dbReference type="Proteomes" id="UP000177124"/>
    </source>
</evidence>
<dbReference type="InterPro" id="IPR052548">
    <property type="entry name" value="Type_VII_TA_antitoxin"/>
</dbReference>
<evidence type="ECO:0000259" key="1">
    <source>
        <dbReference type="Pfam" id="PF01909"/>
    </source>
</evidence>
<dbReference type="Gene3D" id="3.30.460.10">
    <property type="entry name" value="Beta Polymerase, domain 2"/>
    <property type="match status" value="1"/>
</dbReference>
<sequence length="107" mass="12401">MTKATLEKEIQSITSQIVKKYKPTKVILFGSAARGEFDPEKSDLDFFVVKNDKRKKFKRMQTLYQLVQKNLPADFIVYTPKEVAERSKLGDPFILSILREGKILYGR</sequence>